<dbReference type="AlphaFoldDB" id="A0A9J6A5N5"/>
<dbReference type="OrthoDB" id="1306281at2759"/>
<dbReference type="Proteomes" id="UP000824120">
    <property type="component" value="Chromosome 2"/>
</dbReference>
<feature type="region of interest" description="Disordered" evidence="1">
    <location>
        <begin position="57"/>
        <end position="88"/>
    </location>
</feature>
<organism evidence="2 3">
    <name type="scientific">Solanum commersonii</name>
    <name type="common">Commerson's wild potato</name>
    <name type="synonym">Commerson's nightshade</name>
    <dbReference type="NCBI Taxonomy" id="4109"/>
    <lineage>
        <taxon>Eukaryota</taxon>
        <taxon>Viridiplantae</taxon>
        <taxon>Streptophyta</taxon>
        <taxon>Embryophyta</taxon>
        <taxon>Tracheophyta</taxon>
        <taxon>Spermatophyta</taxon>
        <taxon>Magnoliopsida</taxon>
        <taxon>eudicotyledons</taxon>
        <taxon>Gunneridae</taxon>
        <taxon>Pentapetalae</taxon>
        <taxon>asterids</taxon>
        <taxon>lamiids</taxon>
        <taxon>Solanales</taxon>
        <taxon>Solanaceae</taxon>
        <taxon>Solanoideae</taxon>
        <taxon>Solaneae</taxon>
        <taxon>Solanum</taxon>
    </lineage>
</organism>
<evidence type="ECO:0000313" key="3">
    <source>
        <dbReference type="Proteomes" id="UP000824120"/>
    </source>
</evidence>
<proteinExistence type="predicted"/>
<comment type="caution">
    <text evidence="2">The sequence shown here is derived from an EMBL/GenBank/DDBJ whole genome shotgun (WGS) entry which is preliminary data.</text>
</comment>
<gene>
    <name evidence="2" type="ORF">H5410_005075</name>
</gene>
<protein>
    <submittedName>
        <fullName evidence="2">Uncharacterized protein</fullName>
    </submittedName>
</protein>
<feature type="compositionally biased region" description="Basic residues" evidence="1">
    <location>
        <begin position="70"/>
        <end position="81"/>
    </location>
</feature>
<feature type="region of interest" description="Disordered" evidence="1">
    <location>
        <begin position="1"/>
        <end position="44"/>
    </location>
</feature>
<evidence type="ECO:0000313" key="2">
    <source>
        <dbReference type="EMBL" id="KAG5619857.1"/>
    </source>
</evidence>
<accession>A0A9J6A5N5</accession>
<feature type="compositionally biased region" description="Polar residues" evidence="1">
    <location>
        <begin position="16"/>
        <end position="28"/>
    </location>
</feature>
<name>A0A9J6A5N5_SOLCO</name>
<sequence>MSISVRADLVDEKENLTSPLMSKLSPQESKFVPTKNDMSDGEDKEDMLDIYFEKLAKEEDLSSRQQRSGSNKKKKKQRHGREHVEMVM</sequence>
<reference evidence="2 3" key="1">
    <citation type="submission" date="2020-09" db="EMBL/GenBank/DDBJ databases">
        <title>De no assembly of potato wild relative species, Solanum commersonii.</title>
        <authorList>
            <person name="Cho K."/>
        </authorList>
    </citation>
    <scope>NUCLEOTIDE SEQUENCE [LARGE SCALE GENOMIC DNA]</scope>
    <source>
        <strain evidence="2">LZ3.2</strain>
        <tissue evidence="2">Leaf</tissue>
    </source>
</reference>
<keyword evidence="3" id="KW-1185">Reference proteome</keyword>
<dbReference type="EMBL" id="JACXVP010000002">
    <property type="protein sequence ID" value="KAG5619857.1"/>
    <property type="molecule type" value="Genomic_DNA"/>
</dbReference>
<evidence type="ECO:0000256" key="1">
    <source>
        <dbReference type="SAM" id="MobiDB-lite"/>
    </source>
</evidence>